<dbReference type="Proteomes" id="UP001066276">
    <property type="component" value="Chromosome 5"/>
</dbReference>
<feature type="region of interest" description="Disordered" evidence="1">
    <location>
        <begin position="210"/>
        <end position="232"/>
    </location>
</feature>
<feature type="compositionally biased region" description="Low complexity" evidence="1">
    <location>
        <begin position="162"/>
        <end position="179"/>
    </location>
</feature>
<proteinExistence type="predicted"/>
<feature type="region of interest" description="Disordered" evidence="1">
    <location>
        <begin position="28"/>
        <end position="58"/>
    </location>
</feature>
<organism evidence="2 3">
    <name type="scientific">Pleurodeles waltl</name>
    <name type="common">Iberian ribbed newt</name>
    <dbReference type="NCBI Taxonomy" id="8319"/>
    <lineage>
        <taxon>Eukaryota</taxon>
        <taxon>Metazoa</taxon>
        <taxon>Chordata</taxon>
        <taxon>Craniata</taxon>
        <taxon>Vertebrata</taxon>
        <taxon>Euteleostomi</taxon>
        <taxon>Amphibia</taxon>
        <taxon>Batrachia</taxon>
        <taxon>Caudata</taxon>
        <taxon>Salamandroidea</taxon>
        <taxon>Salamandridae</taxon>
        <taxon>Pleurodelinae</taxon>
        <taxon>Pleurodeles</taxon>
    </lineage>
</organism>
<dbReference type="AlphaFoldDB" id="A0AAV7S1P9"/>
<evidence type="ECO:0000313" key="3">
    <source>
        <dbReference type="Proteomes" id="UP001066276"/>
    </source>
</evidence>
<feature type="region of interest" description="Disordered" evidence="1">
    <location>
        <begin position="154"/>
        <end position="194"/>
    </location>
</feature>
<protein>
    <submittedName>
        <fullName evidence="2">Uncharacterized protein</fullName>
    </submittedName>
</protein>
<reference evidence="2" key="1">
    <citation type="journal article" date="2022" name="bioRxiv">
        <title>Sequencing and chromosome-scale assembly of the giantPleurodeles waltlgenome.</title>
        <authorList>
            <person name="Brown T."/>
            <person name="Elewa A."/>
            <person name="Iarovenko S."/>
            <person name="Subramanian E."/>
            <person name="Araus A.J."/>
            <person name="Petzold A."/>
            <person name="Susuki M."/>
            <person name="Suzuki K.-i.T."/>
            <person name="Hayashi T."/>
            <person name="Toyoda A."/>
            <person name="Oliveira C."/>
            <person name="Osipova E."/>
            <person name="Leigh N.D."/>
            <person name="Simon A."/>
            <person name="Yun M.H."/>
        </authorList>
    </citation>
    <scope>NUCLEOTIDE SEQUENCE</scope>
    <source>
        <strain evidence="2">20211129_DDA</strain>
        <tissue evidence="2">Liver</tissue>
    </source>
</reference>
<keyword evidence="3" id="KW-1185">Reference proteome</keyword>
<gene>
    <name evidence="2" type="ORF">NDU88_011157</name>
</gene>
<dbReference type="EMBL" id="JANPWB010000009">
    <property type="protein sequence ID" value="KAJ1158469.1"/>
    <property type="molecule type" value="Genomic_DNA"/>
</dbReference>
<name>A0AAV7S1P9_PLEWA</name>
<sequence>MVPRTAGATRSQRGCRVRAVPVCGLATGPGPGHSPNGLGLKGGPHPHAPGLGSRGRGGCRNSVSSGLCPTPLGVSRALFLTRRPRAKLHWRRSGRTRQWSTKPLLAPLQRPGSTPPTLPVGLTARPPGGYTGLGQSPPRTTRILAACRLLLGAPAPPHTEPHAPTAGRAETSVSTSTSVPPLYRLEGPGPRVHRSRVPSHLYLRLRSAPGLAQPLQTSPRAQGVSRGRQGVG</sequence>
<accession>A0AAV7S1P9</accession>
<evidence type="ECO:0000313" key="2">
    <source>
        <dbReference type="EMBL" id="KAJ1158469.1"/>
    </source>
</evidence>
<evidence type="ECO:0000256" key="1">
    <source>
        <dbReference type="SAM" id="MobiDB-lite"/>
    </source>
</evidence>
<comment type="caution">
    <text evidence="2">The sequence shown here is derived from an EMBL/GenBank/DDBJ whole genome shotgun (WGS) entry which is preliminary data.</text>
</comment>